<gene>
    <name evidence="2" type="ORF">ACHAW5_001606</name>
</gene>
<comment type="caution">
    <text evidence="2">The sequence shown here is derived from an EMBL/GenBank/DDBJ whole genome shotgun (WGS) entry which is preliminary data.</text>
</comment>
<protein>
    <recommendedName>
        <fullName evidence="4">OsmC-like protein</fullName>
    </recommendedName>
</protein>
<dbReference type="InterPro" id="IPR036102">
    <property type="entry name" value="OsmC/Ohrsf"/>
</dbReference>
<dbReference type="PANTHER" id="PTHR35368">
    <property type="entry name" value="HYDROPEROXIDE REDUCTASE"/>
    <property type="match status" value="1"/>
</dbReference>
<dbReference type="Gene3D" id="3.30.300.20">
    <property type="match status" value="1"/>
</dbReference>
<proteinExistence type="predicted"/>
<dbReference type="InterPro" id="IPR052924">
    <property type="entry name" value="OsmC/Ohr_hydroprdx_reductase"/>
</dbReference>
<organism evidence="2 3">
    <name type="scientific">Stephanodiscus triporus</name>
    <dbReference type="NCBI Taxonomy" id="2934178"/>
    <lineage>
        <taxon>Eukaryota</taxon>
        <taxon>Sar</taxon>
        <taxon>Stramenopiles</taxon>
        <taxon>Ochrophyta</taxon>
        <taxon>Bacillariophyta</taxon>
        <taxon>Coscinodiscophyceae</taxon>
        <taxon>Thalassiosirophycidae</taxon>
        <taxon>Stephanodiscales</taxon>
        <taxon>Stephanodiscaceae</taxon>
        <taxon>Stephanodiscus</taxon>
    </lineage>
</organism>
<dbReference type="InterPro" id="IPR003718">
    <property type="entry name" value="OsmC/Ohr_fam"/>
</dbReference>
<name>A0ABD3PAI0_9STRA</name>
<dbReference type="SUPFAM" id="SSF82784">
    <property type="entry name" value="OsmC-like"/>
    <property type="match status" value="1"/>
</dbReference>
<evidence type="ECO:0000256" key="1">
    <source>
        <dbReference type="SAM" id="MobiDB-lite"/>
    </source>
</evidence>
<sequence length="222" mass="24784">MVTALHSAASFSRARRHVLQFQRAESFVRRPPPPPLPRTPNRYYSHDKRADADADAPDEIMRHRRHYSISGRGERSAVTMETNTGHTISTDVPVKMGGKDSGPQPVEHLLAAFIGCTQATAIYVGRNMVPRLNINGMDFDIRAYRDERGALMPPTMDELPSVPARLQRVYGTVTVHFEESSAVTKERLRILAEQTEARCPVANMMHASGCVMDIEWVNGSES</sequence>
<evidence type="ECO:0008006" key="4">
    <source>
        <dbReference type="Google" id="ProtNLM"/>
    </source>
</evidence>
<evidence type="ECO:0000313" key="2">
    <source>
        <dbReference type="EMBL" id="KAL3784739.1"/>
    </source>
</evidence>
<dbReference type="Proteomes" id="UP001530315">
    <property type="component" value="Unassembled WGS sequence"/>
</dbReference>
<reference evidence="2 3" key="1">
    <citation type="submission" date="2024-10" db="EMBL/GenBank/DDBJ databases">
        <title>Updated reference genomes for cyclostephanoid diatoms.</title>
        <authorList>
            <person name="Roberts W.R."/>
            <person name="Alverson A.J."/>
        </authorList>
    </citation>
    <scope>NUCLEOTIDE SEQUENCE [LARGE SCALE GENOMIC DNA]</scope>
    <source>
        <strain evidence="2 3">AJA276-08</strain>
    </source>
</reference>
<accession>A0ABD3PAI0</accession>
<keyword evidence="3" id="KW-1185">Reference proteome</keyword>
<dbReference type="InterPro" id="IPR015946">
    <property type="entry name" value="KH_dom-like_a/b"/>
</dbReference>
<dbReference type="Pfam" id="PF02566">
    <property type="entry name" value="OsmC"/>
    <property type="match status" value="1"/>
</dbReference>
<evidence type="ECO:0000313" key="3">
    <source>
        <dbReference type="Proteomes" id="UP001530315"/>
    </source>
</evidence>
<dbReference type="EMBL" id="JALLAZ020000918">
    <property type="protein sequence ID" value="KAL3784739.1"/>
    <property type="molecule type" value="Genomic_DNA"/>
</dbReference>
<dbReference type="PANTHER" id="PTHR35368:SF1">
    <property type="entry name" value="HYDROPEROXIDE REDUCTASE"/>
    <property type="match status" value="1"/>
</dbReference>
<feature type="region of interest" description="Disordered" evidence="1">
    <location>
        <begin position="24"/>
        <end position="54"/>
    </location>
</feature>
<dbReference type="AlphaFoldDB" id="A0ABD3PAI0"/>